<dbReference type="AlphaFoldDB" id="A0A516GWJ1"/>
<dbReference type="Proteomes" id="UP000317496">
    <property type="component" value="Chromosome"/>
</dbReference>
<name>A0A516GWJ1_9PROT</name>
<feature type="transmembrane region" description="Helical" evidence="1">
    <location>
        <begin position="66"/>
        <end position="85"/>
    </location>
</feature>
<dbReference type="RefSeq" id="WP_144066843.1">
    <property type="nucleotide sequence ID" value="NZ_CP041636.1"/>
</dbReference>
<reference evidence="2 3" key="1">
    <citation type="submission" date="2019-07" db="EMBL/GenBank/DDBJ databases">
        <title>Genome sequencing for Ferrovibrio sp. K5.</title>
        <authorList>
            <person name="Park S.-J."/>
        </authorList>
    </citation>
    <scope>NUCLEOTIDE SEQUENCE [LARGE SCALE GENOMIC DNA]</scope>
    <source>
        <strain evidence="2 3">K5</strain>
    </source>
</reference>
<keyword evidence="1" id="KW-1133">Transmembrane helix</keyword>
<dbReference type="KEGG" id="fer:FNB15_00545"/>
<gene>
    <name evidence="2" type="ORF">FNB15_00545</name>
</gene>
<evidence type="ECO:0000313" key="3">
    <source>
        <dbReference type="Proteomes" id="UP000317496"/>
    </source>
</evidence>
<organism evidence="2 3">
    <name type="scientific">Ferrovibrio terrae</name>
    <dbReference type="NCBI Taxonomy" id="2594003"/>
    <lineage>
        <taxon>Bacteria</taxon>
        <taxon>Pseudomonadati</taxon>
        <taxon>Pseudomonadota</taxon>
        <taxon>Alphaproteobacteria</taxon>
        <taxon>Rhodospirillales</taxon>
        <taxon>Rhodospirillaceae</taxon>
        <taxon>Ferrovibrio</taxon>
    </lineage>
</organism>
<evidence type="ECO:0000313" key="2">
    <source>
        <dbReference type="EMBL" id="QDO95862.1"/>
    </source>
</evidence>
<dbReference type="EMBL" id="CP041636">
    <property type="protein sequence ID" value="QDO95862.1"/>
    <property type="molecule type" value="Genomic_DNA"/>
</dbReference>
<keyword evidence="1" id="KW-0812">Transmembrane</keyword>
<proteinExistence type="predicted"/>
<keyword evidence="1" id="KW-0472">Membrane</keyword>
<sequence length="89" mass="9429">MTSLVAGLGLPVLLYGTLLLRTHGYEPMGLCRPVPAAQGNIPIDMSRGSGIPTTCGVDWGFVVSNILLPGFGFALIAYILMALLARIER</sequence>
<evidence type="ECO:0000256" key="1">
    <source>
        <dbReference type="SAM" id="Phobius"/>
    </source>
</evidence>
<keyword evidence="3" id="KW-1185">Reference proteome</keyword>
<accession>A0A516GWJ1</accession>
<protein>
    <submittedName>
        <fullName evidence="2">Uncharacterized protein</fullName>
    </submittedName>
</protein>